<dbReference type="InterPro" id="IPR050909">
    <property type="entry name" value="Bact_Autotransporter_VF"/>
</dbReference>
<dbReference type="PANTHER" id="PTHR12338">
    <property type="entry name" value="AUTOTRANSPORTER"/>
    <property type="match status" value="1"/>
</dbReference>
<accession>A0A6N2V0C9</accession>
<dbReference type="SUPFAM" id="SSF51126">
    <property type="entry name" value="Pectin lyase-like"/>
    <property type="match status" value="1"/>
</dbReference>
<dbReference type="InterPro" id="IPR013425">
    <property type="entry name" value="Autotrns_rpt"/>
</dbReference>
<dbReference type="SMART" id="SM00869">
    <property type="entry name" value="Autotransporter"/>
    <property type="match status" value="1"/>
</dbReference>
<keyword evidence="1" id="KW-0732">Signal</keyword>
<dbReference type="Pfam" id="PF18883">
    <property type="entry name" value="AC_1"/>
    <property type="match status" value="1"/>
</dbReference>
<dbReference type="InterPro" id="IPR030895">
    <property type="entry name" value="T5SS_PEPC_rpt"/>
</dbReference>
<dbReference type="SUPFAM" id="SSF103515">
    <property type="entry name" value="Autotransporter"/>
    <property type="match status" value="1"/>
</dbReference>
<dbReference type="GO" id="GO:0019867">
    <property type="term" value="C:outer membrane"/>
    <property type="evidence" value="ECO:0007669"/>
    <property type="project" value="InterPro"/>
</dbReference>
<reference evidence="3" key="1">
    <citation type="submission" date="2019-11" db="EMBL/GenBank/DDBJ databases">
        <authorList>
            <person name="Feng L."/>
        </authorList>
    </citation>
    <scope>NUCLEOTIDE SEQUENCE</scope>
    <source>
        <strain evidence="3">CAmalonaticusLFYP1</strain>
    </source>
</reference>
<dbReference type="InterPro" id="IPR006315">
    <property type="entry name" value="OM_autotransptr_brl_dom"/>
</dbReference>
<name>A0A6N2V0C9_CITAM</name>
<dbReference type="NCBIfam" id="TIGR01414">
    <property type="entry name" value="autotrans_barl"/>
    <property type="match status" value="1"/>
</dbReference>
<dbReference type="NCBIfam" id="TIGR02601">
    <property type="entry name" value="autotrns_rpt"/>
    <property type="match status" value="1"/>
</dbReference>
<dbReference type="Pfam" id="PF12951">
    <property type="entry name" value="PATR"/>
    <property type="match status" value="1"/>
</dbReference>
<evidence type="ECO:0000259" key="2">
    <source>
        <dbReference type="PROSITE" id="PS51208"/>
    </source>
</evidence>
<dbReference type="Pfam" id="PF03797">
    <property type="entry name" value="Autotransporter"/>
    <property type="match status" value="1"/>
</dbReference>
<organism evidence="3">
    <name type="scientific">Citrobacter amalonaticus</name>
    <dbReference type="NCBI Taxonomy" id="35703"/>
    <lineage>
        <taxon>Bacteria</taxon>
        <taxon>Pseudomonadati</taxon>
        <taxon>Pseudomonadota</taxon>
        <taxon>Gammaproteobacteria</taxon>
        <taxon>Enterobacterales</taxon>
        <taxon>Enterobacteriaceae</taxon>
        <taxon>Citrobacter</taxon>
    </lineage>
</organism>
<dbReference type="NCBIfam" id="TIGR04393">
    <property type="entry name" value="rpt_T5SS_PEPC"/>
    <property type="match status" value="2"/>
</dbReference>
<dbReference type="InterPro" id="IPR011050">
    <property type="entry name" value="Pectin_lyase_fold/virulence"/>
</dbReference>
<dbReference type="CDD" id="cd01344">
    <property type="entry name" value="PL2_Passenger_AT"/>
    <property type="match status" value="1"/>
</dbReference>
<evidence type="ECO:0000256" key="1">
    <source>
        <dbReference type="ARBA" id="ARBA00022729"/>
    </source>
</evidence>
<dbReference type="InterPro" id="IPR043990">
    <property type="entry name" value="AC_1"/>
</dbReference>
<proteinExistence type="predicted"/>
<dbReference type="InterPro" id="IPR036709">
    <property type="entry name" value="Autotransporte_beta_dom_sf"/>
</dbReference>
<dbReference type="PROSITE" id="PS51208">
    <property type="entry name" value="AUTOTRANSPORTER"/>
    <property type="match status" value="1"/>
</dbReference>
<gene>
    <name evidence="3" type="primary">icsA_8</name>
    <name evidence="3" type="ORF">CALFYP1_03347</name>
</gene>
<sequence length="927" mass="99382">MNANQSGMNDTPRVDAKASTPSLVSIKSLSPLPVIPGLLLATTGLFAPTGLLAEEIRCESETAAECIEKKLKATKTLTASWTPTTANSSVLINENAQVILSAEVNNEPGWREFGSLTVGQGTKGELTIRGRTIKSSASAIGNGAVGIVTLTEGAQWDLSGENLFVGKNNGDGTLTVKEGSQISNINELRIGEFYADAKGLTTVEGENSSIRSGWAVVGDQAEGRLDILNGGQLSVSRHMNIGYVGKTLNSTLKGNGVVNVDGENSLLEVGTLLILGGFRTTPNDAKGELNISNGGKVKTGEGIWLGIGTGSTATLNIGGKPGETAQEAGSIETPLIILSDTNHKNSTATLNFNHTSEDYSLNAAIKGYGNVNHSGPGTTQLSGDNRYTGNTHISRGTLSAGSVTSFSPNSDFTVGEGATLDLNGYSQTIQSLQLGGRLSFGDPLANRDALALSSSVLTVRGDYNSDNGLLSLNSTQDQVQQKPVVNQLNVLGNTAGTTRVVLKELGNVAVGDLNGARVVLVAGDSAGEFVAQSRLVAGGYDYALLRGVESENDDGIMDSNHWYLVNTWAPVDDIDPIDDPIIEPKEDDPIPLPTPSPGVERSSAAVMRPEMGAYLANRRAANTLFVTRLHDRLGETQYIDPITGETRVTSLWLRNVGGHTRFHDRSGQLSSQSNRYVVQIGGDLAQWSSGLEDRWHLGVMTGYANSQSNTRSSLSHYRADSTVSGYSAGLYATWYADNAAKQGTWIDAWVLYNWFENTVRGESLAEERYRSKGMTASLEMGHTIKLAEQPRLSYWLQPQAQLIWMGVSADDHREDNGTWVRDRGKDNLQSRLGVKAFMQGYPIRDEGKDRLFQPFVELNWLHNTRNDTVSMNEISGSVDGAKNIAELRTGVEAKINSRLHLWGNIGQQIGSEGFSDTQAVLGLKLLF</sequence>
<dbReference type="EMBL" id="CACRTI010000004">
    <property type="protein sequence ID" value="VYT22913.1"/>
    <property type="molecule type" value="Genomic_DNA"/>
</dbReference>
<evidence type="ECO:0000313" key="3">
    <source>
        <dbReference type="EMBL" id="VYT22913.1"/>
    </source>
</evidence>
<dbReference type="InterPro" id="IPR005546">
    <property type="entry name" value="Autotransporte_beta"/>
</dbReference>
<dbReference type="Gene3D" id="2.40.128.130">
    <property type="entry name" value="Autotransporter beta-domain"/>
    <property type="match status" value="1"/>
</dbReference>
<dbReference type="PANTHER" id="PTHR12338:SF5">
    <property type="entry name" value="ANTIGEN 43-RELATED"/>
    <property type="match status" value="1"/>
</dbReference>
<feature type="domain" description="Autotransporter" evidence="2">
    <location>
        <begin position="644"/>
        <end position="927"/>
    </location>
</feature>
<protein>
    <submittedName>
        <fullName evidence="3">Outer membrane protein IcsA autotransporter</fullName>
    </submittedName>
</protein>
<dbReference type="RefSeq" id="WP_156595245.1">
    <property type="nucleotide sequence ID" value="NZ_CACRTI010000004.1"/>
</dbReference>
<dbReference type="AlphaFoldDB" id="A0A6N2V0C9"/>